<organism evidence="1 2">
    <name type="scientific">Paenibacillus sambharensis</name>
    <dbReference type="NCBI Taxonomy" id="1803190"/>
    <lineage>
        <taxon>Bacteria</taxon>
        <taxon>Bacillati</taxon>
        <taxon>Bacillota</taxon>
        <taxon>Bacilli</taxon>
        <taxon>Bacillales</taxon>
        <taxon>Paenibacillaceae</taxon>
        <taxon>Paenibacillus</taxon>
    </lineage>
</organism>
<proteinExistence type="predicted"/>
<comment type="caution">
    <text evidence="1">The sequence shown here is derived from an EMBL/GenBank/DDBJ whole genome shotgun (WGS) entry which is preliminary data.</text>
</comment>
<dbReference type="AlphaFoldDB" id="A0A2W1LS68"/>
<reference evidence="1 2" key="1">
    <citation type="submission" date="2018-06" db="EMBL/GenBank/DDBJ databases">
        <title>Paenibacillus imtechensis sp. nov.</title>
        <authorList>
            <person name="Pinnaka A.K."/>
            <person name="Singh H."/>
            <person name="Kaur M."/>
        </authorList>
    </citation>
    <scope>NUCLEOTIDE SEQUENCE [LARGE SCALE GENOMIC DNA]</scope>
    <source>
        <strain evidence="1 2">SMB1</strain>
    </source>
</reference>
<dbReference type="RefSeq" id="WP_111145192.1">
    <property type="nucleotide sequence ID" value="NZ_QKRB01000028.1"/>
</dbReference>
<evidence type="ECO:0000313" key="1">
    <source>
        <dbReference type="EMBL" id="PZD97334.1"/>
    </source>
</evidence>
<accession>A0A2W1LS68</accession>
<dbReference type="EMBL" id="QKRB01000028">
    <property type="protein sequence ID" value="PZD97334.1"/>
    <property type="molecule type" value="Genomic_DNA"/>
</dbReference>
<protein>
    <recommendedName>
        <fullName evidence="3">DUF4304 domain-containing protein</fullName>
    </recommendedName>
</protein>
<gene>
    <name evidence="1" type="ORF">DNH61_03000</name>
</gene>
<dbReference type="Proteomes" id="UP000249522">
    <property type="component" value="Unassembled WGS sequence"/>
</dbReference>
<name>A0A2W1LS68_9BACL</name>
<evidence type="ECO:0008006" key="3">
    <source>
        <dbReference type="Google" id="ProtNLM"/>
    </source>
</evidence>
<keyword evidence="2" id="KW-1185">Reference proteome</keyword>
<evidence type="ECO:0000313" key="2">
    <source>
        <dbReference type="Proteomes" id="UP000249522"/>
    </source>
</evidence>
<dbReference type="OrthoDB" id="654616at2"/>
<sequence>MNQAQKPEQLLFDHGSRTPCKEIFQSVCDRLGKHYEAKGFKYFRSRPKLVYKETDLRLEIHMWSNNNTPGDQVTLEILPYFFSQRVLQNKKARGIRQETNDGMILGYPAIFIHTITDEPSGTVRVKHIYGEEMRRRDEASDEAVEILGHTCNVYKITDEKFSQIIQFIDQRVLPYLDVLKDSSKLNEFLAGSSKQRLAYAKRSDFYDYISLSFPEEQERMLSLLQRTSQPQG</sequence>